<name>A0A918D396_9BACI</name>
<evidence type="ECO:0000313" key="2">
    <source>
        <dbReference type="Proteomes" id="UP000624041"/>
    </source>
</evidence>
<organism evidence="1 2">
    <name type="scientific">Oceanobacillus indicireducens</name>
    <dbReference type="NCBI Taxonomy" id="1004261"/>
    <lineage>
        <taxon>Bacteria</taxon>
        <taxon>Bacillati</taxon>
        <taxon>Bacillota</taxon>
        <taxon>Bacilli</taxon>
        <taxon>Bacillales</taxon>
        <taxon>Bacillaceae</taxon>
        <taxon>Oceanobacillus</taxon>
    </lineage>
</organism>
<gene>
    <name evidence="1" type="ORF">GCM10007971_25620</name>
</gene>
<reference evidence="1" key="2">
    <citation type="submission" date="2020-09" db="EMBL/GenBank/DDBJ databases">
        <authorList>
            <person name="Sun Q."/>
            <person name="Ohkuma M."/>
        </authorList>
    </citation>
    <scope>NUCLEOTIDE SEQUENCE</scope>
    <source>
        <strain evidence="1">JCM 17251</strain>
    </source>
</reference>
<protein>
    <recommendedName>
        <fullName evidence="3">Fe3+ hydroxamate ABC transporter substrate-binding protein</fullName>
    </recommendedName>
</protein>
<evidence type="ECO:0000313" key="1">
    <source>
        <dbReference type="EMBL" id="GGN61006.1"/>
    </source>
</evidence>
<comment type="caution">
    <text evidence="1">The sequence shown here is derived from an EMBL/GenBank/DDBJ whole genome shotgun (WGS) entry which is preliminary data.</text>
</comment>
<keyword evidence="2" id="KW-1185">Reference proteome</keyword>
<sequence>MIKRNLYCSVCGREVEGDEEIYAKMKAPEKTAMVEIKAYLKKNSEIICKDCYKNNLKIKGS</sequence>
<dbReference type="Proteomes" id="UP000624041">
    <property type="component" value="Unassembled WGS sequence"/>
</dbReference>
<reference evidence="1" key="1">
    <citation type="journal article" date="2014" name="Int. J. Syst. Evol. Microbiol.">
        <title>Complete genome sequence of Corynebacterium casei LMG S-19264T (=DSM 44701T), isolated from a smear-ripened cheese.</title>
        <authorList>
            <consortium name="US DOE Joint Genome Institute (JGI-PGF)"/>
            <person name="Walter F."/>
            <person name="Albersmeier A."/>
            <person name="Kalinowski J."/>
            <person name="Ruckert C."/>
        </authorList>
    </citation>
    <scope>NUCLEOTIDE SEQUENCE</scope>
    <source>
        <strain evidence="1">JCM 17251</strain>
    </source>
</reference>
<dbReference type="RefSeq" id="WP_188857935.1">
    <property type="nucleotide sequence ID" value="NZ_BMOS01000018.1"/>
</dbReference>
<evidence type="ECO:0008006" key="3">
    <source>
        <dbReference type="Google" id="ProtNLM"/>
    </source>
</evidence>
<accession>A0A918D396</accession>
<dbReference type="AlphaFoldDB" id="A0A918D396"/>
<proteinExistence type="predicted"/>
<dbReference type="EMBL" id="BMOS01000018">
    <property type="protein sequence ID" value="GGN61006.1"/>
    <property type="molecule type" value="Genomic_DNA"/>
</dbReference>